<keyword evidence="2" id="KW-1185">Reference proteome</keyword>
<evidence type="ECO:0000313" key="2">
    <source>
        <dbReference type="Proteomes" id="UP000265631"/>
    </source>
</evidence>
<accession>A0A395MWR1</accession>
<dbReference type="Proteomes" id="UP000265631">
    <property type="component" value="Unassembled WGS sequence"/>
</dbReference>
<organism evidence="1 2">
    <name type="scientific">Fusarium flagelliforme</name>
    <dbReference type="NCBI Taxonomy" id="2675880"/>
    <lineage>
        <taxon>Eukaryota</taxon>
        <taxon>Fungi</taxon>
        <taxon>Dikarya</taxon>
        <taxon>Ascomycota</taxon>
        <taxon>Pezizomycotina</taxon>
        <taxon>Sordariomycetes</taxon>
        <taxon>Hypocreomycetidae</taxon>
        <taxon>Hypocreales</taxon>
        <taxon>Nectriaceae</taxon>
        <taxon>Fusarium</taxon>
        <taxon>Fusarium incarnatum-equiseti species complex</taxon>
    </lineage>
</organism>
<reference evidence="1 2" key="1">
    <citation type="journal article" date="2018" name="PLoS Pathog.">
        <title>Evolution of structural diversity of trichothecenes, a family of toxins produced by plant pathogenic and entomopathogenic fungi.</title>
        <authorList>
            <person name="Proctor R.H."/>
            <person name="McCormick S.P."/>
            <person name="Kim H.S."/>
            <person name="Cardoza R.E."/>
            <person name="Stanley A.M."/>
            <person name="Lindo L."/>
            <person name="Kelly A."/>
            <person name="Brown D.W."/>
            <person name="Lee T."/>
            <person name="Vaughan M.M."/>
            <person name="Alexander N.J."/>
            <person name="Busman M."/>
            <person name="Gutierrez S."/>
        </authorList>
    </citation>
    <scope>NUCLEOTIDE SEQUENCE [LARGE SCALE GENOMIC DNA]</scope>
    <source>
        <strain evidence="1 2">NRRL 13405</strain>
    </source>
</reference>
<sequence length="149" mass="16728">MSLSLPTNESLSASLNDLLTPVSFLDLIVAYAFGEMYRHWDLYDFLHLNAPLVAGDPDYEEDLRVFESLYDELSSYRMFYAGSSSSDLYQLLYMPYNSYADFEPDWAVRTCGSSDCVIGDGGSSRSNFGSEWSVGFVNSQNLISDDIVI</sequence>
<name>A0A395MWR1_9HYPO</name>
<comment type="caution">
    <text evidence="1">The sequence shown here is derived from an EMBL/GenBank/DDBJ whole genome shotgun (WGS) entry which is preliminary data.</text>
</comment>
<dbReference type="AlphaFoldDB" id="A0A395MWR1"/>
<evidence type="ECO:0000313" key="1">
    <source>
        <dbReference type="EMBL" id="RFN52351.1"/>
    </source>
</evidence>
<proteinExistence type="predicted"/>
<protein>
    <submittedName>
        <fullName evidence="1">Uncharacterized protein</fullName>
    </submittedName>
</protein>
<dbReference type="EMBL" id="PXXK01000068">
    <property type="protein sequence ID" value="RFN52351.1"/>
    <property type="molecule type" value="Genomic_DNA"/>
</dbReference>
<gene>
    <name evidence="1" type="ORF">FIE12Z_3376</name>
</gene>